<keyword evidence="2" id="KW-0804">Transcription</keyword>
<dbReference type="PANTHER" id="PTHR43130:SF11">
    <property type="entry name" value="TRANSCRIPTIONAL REGULATORY PROTEIN"/>
    <property type="match status" value="1"/>
</dbReference>
<gene>
    <name evidence="4" type="ORF">MYP_2686</name>
</gene>
<dbReference type="Pfam" id="PF01965">
    <property type="entry name" value="DJ-1_PfpI"/>
    <property type="match status" value="1"/>
</dbReference>
<reference evidence="4 5" key="1">
    <citation type="submission" date="2014-09" db="EMBL/GenBank/DDBJ databases">
        <title>Sporocytophaga myxococcoides PG-01 genome sequencing.</title>
        <authorList>
            <person name="Liu L."/>
            <person name="Gao P.J."/>
            <person name="Chen G.J."/>
            <person name="Wang L.S."/>
        </authorList>
    </citation>
    <scope>NUCLEOTIDE SEQUENCE [LARGE SCALE GENOMIC DNA]</scope>
    <source>
        <strain evidence="4 5">PG-01</strain>
    </source>
</reference>
<dbReference type="PROSITE" id="PS01124">
    <property type="entry name" value="HTH_ARAC_FAMILY_2"/>
    <property type="match status" value="1"/>
</dbReference>
<organism evidence="4 5">
    <name type="scientific">Sporocytophaga myxococcoides</name>
    <dbReference type="NCBI Taxonomy" id="153721"/>
    <lineage>
        <taxon>Bacteria</taxon>
        <taxon>Pseudomonadati</taxon>
        <taxon>Bacteroidota</taxon>
        <taxon>Cytophagia</taxon>
        <taxon>Cytophagales</taxon>
        <taxon>Cytophagaceae</taxon>
        <taxon>Sporocytophaga</taxon>
    </lineage>
</organism>
<keyword evidence="1" id="KW-0805">Transcription regulation</keyword>
<dbReference type="GO" id="GO:0043565">
    <property type="term" value="F:sequence-specific DNA binding"/>
    <property type="evidence" value="ECO:0007669"/>
    <property type="project" value="InterPro"/>
</dbReference>
<evidence type="ECO:0000256" key="2">
    <source>
        <dbReference type="ARBA" id="ARBA00023163"/>
    </source>
</evidence>
<keyword evidence="5" id="KW-1185">Reference proteome</keyword>
<dbReference type="SUPFAM" id="SSF46689">
    <property type="entry name" value="Homeodomain-like"/>
    <property type="match status" value="2"/>
</dbReference>
<dbReference type="SUPFAM" id="SSF52317">
    <property type="entry name" value="Class I glutamine amidotransferase-like"/>
    <property type="match status" value="1"/>
</dbReference>
<evidence type="ECO:0000313" key="5">
    <source>
        <dbReference type="Proteomes" id="UP000030185"/>
    </source>
</evidence>
<dbReference type="Pfam" id="PF12833">
    <property type="entry name" value="HTH_18"/>
    <property type="match status" value="1"/>
</dbReference>
<dbReference type="EMBL" id="BBLT01000005">
    <property type="protein sequence ID" value="GAL85457.1"/>
    <property type="molecule type" value="Genomic_DNA"/>
</dbReference>
<evidence type="ECO:0000259" key="3">
    <source>
        <dbReference type="PROSITE" id="PS01124"/>
    </source>
</evidence>
<dbReference type="Gene3D" id="3.40.50.880">
    <property type="match status" value="1"/>
</dbReference>
<proteinExistence type="predicted"/>
<accession>A0A098LG91</accession>
<protein>
    <submittedName>
        <fullName evidence="4">AraC family transcriptional regulator</fullName>
    </submittedName>
</protein>
<evidence type="ECO:0000313" key="4">
    <source>
        <dbReference type="EMBL" id="GAL85457.1"/>
    </source>
</evidence>
<sequence length="329" mass="37475">MDIRNMKNITIVVPDCGVNLNSIGGAFEILRRANDFWIKTGNESRLEIHIAGFMRELKAHESYLAIHPIDIRTIQRTNLVIIPSLIDDFSKVVNTNRALIDWIYKQYQNGAEVASICSGAFLLAATGLLNGKSCSIHWNKAVEFKRMFPEIKVAEDKIITDENGIYTNGGAYSFLNLILYLVEKIFDRSVAVYCSKVFQIDMERTAQSHFTIFNIQKGHGDELIGKAQTYIEENIDAKISFENLASELAISRRSFDRRFIKATGNTPMEYLQRVKVEAAKKELEKGRKSIFEIMTDVGYADDKAFREVFRKITGLSPAEYRNKYNRSVA</sequence>
<dbReference type="InterPro" id="IPR009057">
    <property type="entry name" value="Homeodomain-like_sf"/>
</dbReference>
<dbReference type="InterPro" id="IPR029062">
    <property type="entry name" value="Class_I_gatase-like"/>
</dbReference>
<dbReference type="SMART" id="SM00342">
    <property type="entry name" value="HTH_ARAC"/>
    <property type="match status" value="1"/>
</dbReference>
<dbReference type="InterPro" id="IPR002818">
    <property type="entry name" value="DJ-1/PfpI"/>
</dbReference>
<dbReference type="InterPro" id="IPR018060">
    <property type="entry name" value="HTH_AraC"/>
</dbReference>
<name>A0A098LG91_9BACT</name>
<evidence type="ECO:0000256" key="1">
    <source>
        <dbReference type="ARBA" id="ARBA00023015"/>
    </source>
</evidence>
<dbReference type="Proteomes" id="UP000030185">
    <property type="component" value="Unassembled WGS sequence"/>
</dbReference>
<feature type="domain" description="HTH araC/xylS-type" evidence="3">
    <location>
        <begin position="225"/>
        <end position="323"/>
    </location>
</feature>
<dbReference type="PANTHER" id="PTHR43130">
    <property type="entry name" value="ARAC-FAMILY TRANSCRIPTIONAL REGULATOR"/>
    <property type="match status" value="1"/>
</dbReference>
<dbReference type="STRING" id="153721.MYP_2686"/>
<comment type="caution">
    <text evidence="4">The sequence shown here is derived from an EMBL/GenBank/DDBJ whole genome shotgun (WGS) entry which is preliminary data.</text>
</comment>
<dbReference type="AlphaFoldDB" id="A0A098LG91"/>
<dbReference type="Gene3D" id="1.10.10.60">
    <property type="entry name" value="Homeodomain-like"/>
    <property type="match status" value="2"/>
</dbReference>
<dbReference type="eggNOG" id="COG4977">
    <property type="taxonomic scope" value="Bacteria"/>
</dbReference>
<dbReference type="GO" id="GO:0003700">
    <property type="term" value="F:DNA-binding transcription factor activity"/>
    <property type="evidence" value="ECO:0007669"/>
    <property type="project" value="InterPro"/>
</dbReference>
<dbReference type="InterPro" id="IPR052158">
    <property type="entry name" value="INH-QAR"/>
</dbReference>